<keyword evidence="2" id="KW-0808">Transferase</keyword>
<dbReference type="EC" id="2.4.-.-" evidence="2"/>
<keyword evidence="2" id="KW-0328">Glycosyltransferase</keyword>
<dbReference type="PANTHER" id="PTHR22916">
    <property type="entry name" value="GLYCOSYLTRANSFERASE"/>
    <property type="match status" value="1"/>
</dbReference>
<evidence type="ECO:0000259" key="1">
    <source>
        <dbReference type="Pfam" id="PF00535"/>
    </source>
</evidence>
<dbReference type="GO" id="GO:0016758">
    <property type="term" value="F:hexosyltransferase activity"/>
    <property type="evidence" value="ECO:0007669"/>
    <property type="project" value="UniProtKB-ARBA"/>
</dbReference>
<dbReference type="Proteomes" id="UP000319004">
    <property type="component" value="Chromosome"/>
</dbReference>
<dbReference type="OrthoDB" id="9784574at2"/>
<dbReference type="Gene3D" id="3.90.550.10">
    <property type="entry name" value="Spore Coat Polysaccharide Biosynthesis Protein SpsA, Chain A"/>
    <property type="match status" value="1"/>
</dbReference>
<name>A0A518HHL7_9BACT</name>
<evidence type="ECO:0000313" key="2">
    <source>
        <dbReference type="EMBL" id="QDV40336.1"/>
    </source>
</evidence>
<dbReference type="Pfam" id="PF00535">
    <property type="entry name" value="Glycos_transf_2"/>
    <property type="match status" value="1"/>
</dbReference>
<dbReference type="SUPFAM" id="SSF53448">
    <property type="entry name" value="Nucleotide-diphospho-sugar transferases"/>
    <property type="match status" value="1"/>
</dbReference>
<dbReference type="InterPro" id="IPR029044">
    <property type="entry name" value="Nucleotide-diphossugar_trans"/>
</dbReference>
<evidence type="ECO:0000313" key="3">
    <source>
        <dbReference type="Proteomes" id="UP000319004"/>
    </source>
</evidence>
<dbReference type="RefSeq" id="WP_145384172.1">
    <property type="nucleotide sequence ID" value="NZ_CP037423.1"/>
</dbReference>
<reference evidence="2 3" key="1">
    <citation type="submission" date="2019-03" db="EMBL/GenBank/DDBJ databases">
        <title>Deep-cultivation of Planctomycetes and their phenomic and genomic characterization uncovers novel biology.</title>
        <authorList>
            <person name="Wiegand S."/>
            <person name="Jogler M."/>
            <person name="Boedeker C."/>
            <person name="Pinto D."/>
            <person name="Vollmers J."/>
            <person name="Rivas-Marin E."/>
            <person name="Kohn T."/>
            <person name="Peeters S.H."/>
            <person name="Heuer A."/>
            <person name="Rast P."/>
            <person name="Oberbeckmann S."/>
            <person name="Bunk B."/>
            <person name="Jeske O."/>
            <person name="Meyerdierks A."/>
            <person name="Storesund J.E."/>
            <person name="Kallscheuer N."/>
            <person name="Luecker S."/>
            <person name="Lage O.M."/>
            <person name="Pohl T."/>
            <person name="Merkel B.J."/>
            <person name="Hornburger P."/>
            <person name="Mueller R.-W."/>
            <person name="Bruemmer F."/>
            <person name="Labrenz M."/>
            <person name="Spormann A.M."/>
            <person name="Op den Camp H."/>
            <person name="Overmann J."/>
            <person name="Amann R."/>
            <person name="Jetten M.S.M."/>
            <person name="Mascher T."/>
            <person name="Medema M.H."/>
            <person name="Devos D.P."/>
            <person name="Kaster A.-K."/>
            <person name="Ovreas L."/>
            <person name="Rohde M."/>
            <person name="Galperin M.Y."/>
            <person name="Jogler C."/>
        </authorList>
    </citation>
    <scope>NUCLEOTIDE SEQUENCE [LARGE SCALE GENOMIC DNA]</scope>
    <source>
        <strain evidence="2 3">Enr13</strain>
    </source>
</reference>
<dbReference type="PANTHER" id="PTHR22916:SF65">
    <property type="entry name" value="SLR1065 PROTEIN"/>
    <property type="match status" value="1"/>
</dbReference>
<sequence>MPSSNHRRPTFRIVTPSFNQAEYLEQTIQSVLSQDGRGSDFDLQYAVVDGGSSDGSVDIIKKYRGELAFWCSEPDRGQSHAINKGFERVDGDICAYINSDDYYLPGAFQRIVALWNENPDADLFSGVCRKVNAQGKRLRDQCSDISTLPEILDLWNHWLRPNPNRNFIQPEVFWTKRLSERIGTFNESLHYTMDFDYWLRGFDAGIKVAKTDQPLAAFRIHAGQKTSARNASILELLDGITPYILSDDDRISAADRRRLLRHSRMTRRVIESADSLPEQRLLSLLSLAADEPGLLTSRHYWRQMRRNGKRVFWKRHAA</sequence>
<gene>
    <name evidence="2" type="primary">tuaG</name>
    <name evidence="2" type="ORF">Enr13x_01420</name>
</gene>
<dbReference type="EMBL" id="CP037423">
    <property type="protein sequence ID" value="QDV40336.1"/>
    <property type="molecule type" value="Genomic_DNA"/>
</dbReference>
<keyword evidence="3" id="KW-1185">Reference proteome</keyword>
<dbReference type="KEGG" id="snep:Enr13x_01420"/>
<dbReference type="AlphaFoldDB" id="A0A518HHL7"/>
<accession>A0A518HHL7</accession>
<dbReference type="CDD" id="cd06433">
    <property type="entry name" value="GT_2_WfgS_like"/>
    <property type="match status" value="1"/>
</dbReference>
<proteinExistence type="predicted"/>
<dbReference type="InterPro" id="IPR001173">
    <property type="entry name" value="Glyco_trans_2-like"/>
</dbReference>
<organism evidence="2 3">
    <name type="scientific">Stieleria neptunia</name>
    <dbReference type="NCBI Taxonomy" id="2527979"/>
    <lineage>
        <taxon>Bacteria</taxon>
        <taxon>Pseudomonadati</taxon>
        <taxon>Planctomycetota</taxon>
        <taxon>Planctomycetia</taxon>
        <taxon>Pirellulales</taxon>
        <taxon>Pirellulaceae</taxon>
        <taxon>Stieleria</taxon>
    </lineage>
</organism>
<feature type="domain" description="Glycosyltransferase 2-like" evidence="1">
    <location>
        <begin position="13"/>
        <end position="129"/>
    </location>
</feature>
<protein>
    <submittedName>
        <fullName evidence="2">Teichuronic acid biosynthesis glycosyltransferase TuaG</fullName>
        <ecNumber evidence="2">2.4.-.-</ecNumber>
    </submittedName>
</protein>